<accession>A0AB39X3V0</accession>
<dbReference type="InterPro" id="IPR041407">
    <property type="entry name" value="MazG_C"/>
</dbReference>
<dbReference type="SUPFAM" id="SSF101386">
    <property type="entry name" value="all-alpha NTP pyrophosphatases"/>
    <property type="match status" value="1"/>
</dbReference>
<reference evidence="2" key="1">
    <citation type="submission" date="2024-07" db="EMBL/GenBank/DDBJ databases">
        <authorList>
            <person name="Biller S.J."/>
        </authorList>
    </citation>
    <scope>NUCLEOTIDE SEQUENCE</scope>
    <source>
        <strain evidence="2">WC2401</strain>
    </source>
</reference>
<dbReference type="AlphaFoldDB" id="A0AB39X3V0"/>
<organism evidence="2">
    <name type="scientific">Pseudomonas sp. WC2401</name>
    <dbReference type="NCBI Taxonomy" id="3234143"/>
    <lineage>
        <taxon>Bacteria</taxon>
        <taxon>Pseudomonadati</taxon>
        <taxon>Pseudomonadota</taxon>
        <taxon>Gammaproteobacteria</taxon>
        <taxon>Pseudomonadales</taxon>
        <taxon>Pseudomonadaceae</taxon>
        <taxon>Pseudomonas</taxon>
    </lineage>
</organism>
<sequence>MSKPIPQLEPLSVLDYKLKAFATNQFQQDEGGFQKVVFGYFGEIGGLLSALKKSGRDKLAATETELAGEELGDALWYLINISEFLGVDANQIGDQCIRLLRVKYGESPQDPIDPVTFRHIDSMMEIRRTPGSVNRSVQLGNLAYHAGILAKTTLSEYNSMTALALAENMGLHLAELAITCASFDLRLEDVGRSNLVKIHSRWPGDDGVYPTPFDSGYAEHEQFPQTLEITFTERGTCENGYVVQSLNGVFIGDRLTDNSNEPDDYRFHDVFHLAYLAFLGWSPVLRGLLKRKRKSNSKMDENEDGARAMIIEEGIATWIFNHAKEQKFYTDERQRGLDYGILKQISSMVQGYEVEKCQLWQWEKAIVVGFEVFLQLQEHRGGTVKVDALNHSMSFVPPTKN</sequence>
<dbReference type="EMBL" id="CP165623">
    <property type="protein sequence ID" value="XDV07414.1"/>
    <property type="molecule type" value="Genomic_DNA"/>
</dbReference>
<evidence type="ECO:0000259" key="1">
    <source>
        <dbReference type="Pfam" id="PF18722"/>
    </source>
</evidence>
<name>A0AB39X3V0_9PSED</name>
<feature type="domain" description="MazG C-terminal" evidence="1">
    <location>
        <begin position="211"/>
        <end position="397"/>
    </location>
</feature>
<dbReference type="RefSeq" id="WP_369782440.1">
    <property type="nucleotide sequence ID" value="NZ_CP165623.1"/>
</dbReference>
<dbReference type="Pfam" id="PF18722">
    <property type="entry name" value="MazG_C"/>
    <property type="match status" value="1"/>
</dbReference>
<evidence type="ECO:0000313" key="2">
    <source>
        <dbReference type="EMBL" id="XDV07414.1"/>
    </source>
</evidence>
<protein>
    <recommendedName>
        <fullName evidence="1">MazG C-terminal domain-containing protein</fullName>
    </recommendedName>
</protein>
<gene>
    <name evidence="2" type="ORF">AB3G35_07395</name>
</gene>
<proteinExistence type="predicted"/>
<dbReference type="Gene3D" id="1.10.287.1080">
    <property type="entry name" value="MazG-like"/>
    <property type="match status" value="1"/>
</dbReference>